<evidence type="ECO:0000313" key="1">
    <source>
        <dbReference type="EMBL" id="RFT14667.1"/>
    </source>
</evidence>
<comment type="caution">
    <text evidence="1">The sequence shown here is derived from an EMBL/GenBank/DDBJ whole genome shotgun (WGS) entry which is preliminary data.</text>
</comment>
<reference evidence="1 2" key="1">
    <citation type="submission" date="2018-08" db="EMBL/GenBank/DDBJ databases">
        <title>Genome analysis of the thermophilic bacterium of the candidate phylum Aminicenantes from deep subsurface aquifer revealed its physiology and ecological role.</title>
        <authorList>
            <person name="Kadnikov V.V."/>
            <person name="Mardanov A.V."/>
            <person name="Beletsky A.V."/>
            <person name="Karnachuk O.V."/>
            <person name="Ravin N.V."/>
        </authorList>
    </citation>
    <scope>NUCLEOTIDE SEQUENCE [LARGE SCALE GENOMIC DNA]</scope>
    <source>
        <strain evidence="1">BY38</strain>
    </source>
</reference>
<gene>
    <name evidence="1" type="ORF">OP8BY_2493</name>
</gene>
<name>A0A3E2BJ47_9BACT</name>
<dbReference type="Proteomes" id="UP000257323">
    <property type="component" value="Unassembled WGS sequence"/>
</dbReference>
<dbReference type="AlphaFoldDB" id="A0A3E2BJ47"/>
<dbReference type="EMBL" id="QUAH01000024">
    <property type="protein sequence ID" value="RFT14667.1"/>
    <property type="molecule type" value="Genomic_DNA"/>
</dbReference>
<sequence length="62" mass="6947">MTHRLINWKGIVPENLGKYRMETFYNPGQSIEGLIKKCSVGVGGQARLLIKSEMKLELASIV</sequence>
<protein>
    <submittedName>
        <fullName evidence="1">Uncharacterized protein</fullName>
    </submittedName>
</protein>
<proteinExistence type="predicted"/>
<accession>A0A3E2BJ47</accession>
<evidence type="ECO:0000313" key="2">
    <source>
        <dbReference type="Proteomes" id="UP000257323"/>
    </source>
</evidence>
<organism evidence="1 2">
    <name type="scientific">Candidatus Saccharicenans subterraneus</name>
    <dbReference type="NCBI Taxonomy" id="2508984"/>
    <lineage>
        <taxon>Bacteria</taxon>
        <taxon>Candidatus Aminicenantota</taxon>
        <taxon>Candidatus Aminicenantia</taxon>
        <taxon>Candidatus Aminicenantales</taxon>
        <taxon>Candidatus Saccharicenantaceae</taxon>
        <taxon>Candidatus Saccharicenans</taxon>
    </lineage>
</organism>